<organism evidence="3 4">
    <name type="scientific">Thelephora terrestris</name>
    <dbReference type="NCBI Taxonomy" id="56493"/>
    <lineage>
        <taxon>Eukaryota</taxon>
        <taxon>Fungi</taxon>
        <taxon>Dikarya</taxon>
        <taxon>Basidiomycota</taxon>
        <taxon>Agaricomycotina</taxon>
        <taxon>Agaricomycetes</taxon>
        <taxon>Thelephorales</taxon>
        <taxon>Thelephoraceae</taxon>
        <taxon>Thelephora</taxon>
    </lineage>
</organism>
<feature type="compositionally biased region" description="Polar residues" evidence="1">
    <location>
        <begin position="73"/>
        <end position="88"/>
    </location>
</feature>
<feature type="region of interest" description="Disordered" evidence="1">
    <location>
        <begin position="72"/>
        <end position="158"/>
    </location>
</feature>
<feature type="compositionally biased region" description="Low complexity" evidence="1">
    <location>
        <begin position="113"/>
        <end position="138"/>
    </location>
</feature>
<reference evidence="3" key="1">
    <citation type="journal article" date="2020" name="Nat. Commun.">
        <title>Large-scale genome sequencing of mycorrhizal fungi provides insights into the early evolution of symbiotic traits.</title>
        <authorList>
            <person name="Miyauchi S."/>
            <person name="Kiss E."/>
            <person name="Kuo A."/>
            <person name="Drula E."/>
            <person name="Kohler A."/>
            <person name="Sanchez-Garcia M."/>
            <person name="Morin E."/>
            <person name="Andreopoulos B."/>
            <person name="Barry K.W."/>
            <person name="Bonito G."/>
            <person name="Buee M."/>
            <person name="Carver A."/>
            <person name="Chen C."/>
            <person name="Cichocki N."/>
            <person name="Clum A."/>
            <person name="Culley D."/>
            <person name="Crous P.W."/>
            <person name="Fauchery L."/>
            <person name="Girlanda M."/>
            <person name="Hayes R.D."/>
            <person name="Keri Z."/>
            <person name="LaButti K."/>
            <person name="Lipzen A."/>
            <person name="Lombard V."/>
            <person name="Magnuson J."/>
            <person name="Maillard F."/>
            <person name="Murat C."/>
            <person name="Nolan M."/>
            <person name="Ohm R.A."/>
            <person name="Pangilinan J."/>
            <person name="Pereira M.F."/>
            <person name="Perotto S."/>
            <person name="Peter M."/>
            <person name="Pfister S."/>
            <person name="Riley R."/>
            <person name="Sitrit Y."/>
            <person name="Stielow J.B."/>
            <person name="Szollosi G."/>
            <person name="Zifcakova L."/>
            <person name="Stursova M."/>
            <person name="Spatafora J.W."/>
            <person name="Tedersoo L."/>
            <person name="Vaario L.M."/>
            <person name="Yamada A."/>
            <person name="Yan M."/>
            <person name="Wang P."/>
            <person name="Xu J."/>
            <person name="Bruns T."/>
            <person name="Baldrian P."/>
            <person name="Vilgalys R."/>
            <person name="Dunand C."/>
            <person name="Henrissat B."/>
            <person name="Grigoriev I.V."/>
            <person name="Hibbett D."/>
            <person name="Nagy L.G."/>
            <person name="Martin F.M."/>
        </authorList>
    </citation>
    <scope>NUCLEOTIDE SEQUENCE</scope>
    <source>
        <strain evidence="3">UH-Tt-Lm1</strain>
    </source>
</reference>
<dbReference type="PANTHER" id="PTHR47783">
    <property type="entry name" value="ZN(II)2CYS6 TRANSCRIPTION FACTOR (EUROFUNG)-RELATED"/>
    <property type="match status" value="1"/>
</dbReference>
<dbReference type="InterPro" id="IPR001138">
    <property type="entry name" value="Zn2Cys6_DnaBD"/>
</dbReference>
<dbReference type="InterPro" id="IPR036864">
    <property type="entry name" value="Zn2-C6_fun-type_DNA-bd_sf"/>
</dbReference>
<dbReference type="SUPFAM" id="SSF57701">
    <property type="entry name" value="Zn2/Cys6 DNA-binding domain"/>
    <property type="match status" value="1"/>
</dbReference>
<dbReference type="CDD" id="cd12148">
    <property type="entry name" value="fungal_TF_MHR"/>
    <property type="match status" value="1"/>
</dbReference>
<evidence type="ECO:0000313" key="4">
    <source>
        <dbReference type="Proteomes" id="UP000736335"/>
    </source>
</evidence>
<evidence type="ECO:0000313" key="3">
    <source>
        <dbReference type="EMBL" id="KAF9793395.1"/>
    </source>
</evidence>
<proteinExistence type="predicted"/>
<keyword evidence="4" id="KW-1185">Reference proteome</keyword>
<dbReference type="SMART" id="SM00066">
    <property type="entry name" value="GAL4"/>
    <property type="match status" value="1"/>
</dbReference>
<dbReference type="EMBL" id="WIUZ02000001">
    <property type="protein sequence ID" value="KAF9793395.1"/>
    <property type="molecule type" value="Genomic_DNA"/>
</dbReference>
<dbReference type="Proteomes" id="UP000736335">
    <property type="component" value="Unassembled WGS sequence"/>
</dbReference>
<dbReference type="PROSITE" id="PS50048">
    <property type="entry name" value="ZN2_CY6_FUNGAL_2"/>
    <property type="match status" value="1"/>
</dbReference>
<dbReference type="GO" id="GO:0000981">
    <property type="term" value="F:DNA-binding transcription factor activity, RNA polymerase II-specific"/>
    <property type="evidence" value="ECO:0007669"/>
    <property type="project" value="InterPro"/>
</dbReference>
<sequence>MSDLHFVLENPQDNNRREHKKRPRLVTSCDNCRAKKLKCIKGGENAPCESCTSSGVTCEFRDRDQYFAERSAKSVNAASNSPGSQRPQLSPRARSSVPDYGPSQRGEDLTKRPGSSRSQKSTKSLSSPPLLPSHCPQPTYDSRSAIPDDTPPLFDSNQWQRPNPTLMVSFVNAFYRTGGQQFGFLVYDGLMQQVYTNDLDHVLANSIAAWATRYEKIPELGKLDRTSVSEQYVSRAKLLFSSLPPGPNLSALHALIVLAWLQSSHLDEFYAFAQAANKMSSDMNISAISMSSGDPSHRQVLQQTWSSVSHLMNVSNASTSEGIKPRQ</sequence>
<feature type="region of interest" description="Disordered" evidence="1">
    <location>
        <begin position="1"/>
        <end position="22"/>
    </location>
</feature>
<reference evidence="3" key="2">
    <citation type="submission" date="2020-11" db="EMBL/GenBank/DDBJ databases">
        <authorList>
            <consortium name="DOE Joint Genome Institute"/>
            <person name="Kuo A."/>
            <person name="Miyauchi S."/>
            <person name="Kiss E."/>
            <person name="Drula E."/>
            <person name="Kohler A."/>
            <person name="Sanchez-Garcia M."/>
            <person name="Andreopoulos B."/>
            <person name="Barry K.W."/>
            <person name="Bonito G."/>
            <person name="Buee M."/>
            <person name="Carver A."/>
            <person name="Chen C."/>
            <person name="Cichocki N."/>
            <person name="Clum A."/>
            <person name="Culley D."/>
            <person name="Crous P.W."/>
            <person name="Fauchery L."/>
            <person name="Girlanda M."/>
            <person name="Hayes R."/>
            <person name="Keri Z."/>
            <person name="Labutti K."/>
            <person name="Lipzen A."/>
            <person name="Lombard V."/>
            <person name="Magnuson J."/>
            <person name="Maillard F."/>
            <person name="Morin E."/>
            <person name="Murat C."/>
            <person name="Nolan M."/>
            <person name="Ohm R."/>
            <person name="Pangilinan J."/>
            <person name="Pereira M."/>
            <person name="Perotto S."/>
            <person name="Peter M."/>
            <person name="Riley R."/>
            <person name="Sitrit Y."/>
            <person name="Stielow B."/>
            <person name="Szollosi G."/>
            <person name="Zifcakova L."/>
            <person name="Stursova M."/>
            <person name="Spatafora J.W."/>
            <person name="Tedersoo L."/>
            <person name="Vaario L.-M."/>
            <person name="Yamada A."/>
            <person name="Yan M."/>
            <person name="Wang P."/>
            <person name="Xu J."/>
            <person name="Bruns T."/>
            <person name="Baldrian P."/>
            <person name="Vilgalys R."/>
            <person name="Henrissat B."/>
            <person name="Grigoriev I.V."/>
            <person name="Hibbett D."/>
            <person name="Nagy L.G."/>
            <person name="Martin F.M."/>
        </authorList>
    </citation>
    <scope>NUCLEOTIDE SEQUENCE</scope>
    <source>
        <strain evidence="3">UH-Tt-Lm1</strain>
    </source>
</reference>
<feature type="domain" description="Zn(2)-C6 fungal-type" evidence="2">
    <location>
        <begin position="28"/>
        <end position="60"/>
    </location>
</feature>
<dbReference type="CDD" id="cd00067">
    <property type="entry name" value="GAL4"/>
    <property type="match status" value="1"/>
</dbReference>
<gene>
    <name evidence="3" type="ORF">BJ322DRAFT_1103792</name>
</gene>
<dbReference type="GO" id="GO:0008270">
    <property type="term" value="F:zinc ion binding"/>
    <property type="evidence" value="ECO:0007669"/>
    <property type="project" value="InterPro"/>
</dbReference>
<name>A0A9P6LCH0_9AGAM</name>
<evidence type="ECO:0000259" key="2">
    <source>
        <dbReference type="PROSITE" id="PS50048"/>
    </source>
</evidence>
<dbReference type="OrthoDB" id="2428527at2759"/>
<evidence type="ECO:0000256" key="1">
    <source>
        <dbReference type="SAM" id="MobiDB-lite"/>
    </source>
</evidence>
<dbReference type="Pfam" id="PF00172">
    <property type="entry name" value="Zn_clus"/>
    <property type="match status" value="1"/>
</dbReference>
<dbReference type="PROSITE" id="PS00463">
    <property type="entry name" value="ZN2_CY6_FUNGAL_1"/>
    <property type="match status" value="1"/>
</dbReference>
<comment type="caution">
    <text evidence="3">The sequence shown here is derived from an EMBL/GenBank/DDBJ whole genome shotgun (WGS) entry which is preliminary data.</text>
</comment>
<dbReference type="AlphaFoldDB" id="A0A9P6LCH0"/>
<dbReference type="Gene3D" id="4.10.240.10">
    <property type="entry name" value="Zn(2)-C6 fungal-type DNA-binding domain"/>
    <property type="match status" value="1"/>
</dbReference>
<dbReference type="PANTHER" id="PTHR47783:SF1">
    <property type="entry name" value="ZN(II)2CYS6 TRANSCRIPTION FACTOR (EUROFUNG)"/>
    <property type="match status" value="1"/>
</dbReference>
<accession>A0A9P6LCH0</accession>
<protein>
    <recommendedName>
        <fullName evidence="2">Zn(2)-C6 fungal-type domain-containing protein</fullName>
    </recommendedName>
</protein>